<feature type="compositionally biased region" description="Low complexity" evidence="1">
    <location>
        <begin position="575"/>
        <end position="587"/>
    </location>
</feature>
<keyword evidence="4" id="KW-1185">Reference proteome</keyword>
<organism evidence="3 4">
    <name type="scientific">Pseudocercospora fuligena</name>
    <dbReference type="NCBI Taxonomy" id="685502"/>
    <lineage>
        <taxon>Eukaryota</taxon>
        <taxon>Fungi</taxon>
        <taxon>Dikarya</taxon>
        <taxon>Ascomycota</taxon>
        <taxon>Pezizomycotina</taxon>
        <taxon>Dothideomycetes</taxon>
        <taxon>Dothideomycetidae</taxon>
        <taxon>Mycosphaerellales</taxon>
        <taxon>Mycosphaerellaceae</taxon>
        <taxon>Pseudocercospora</taxon>
    </lineage>
</organism>
<dbReference type="AlphaFoldDB" id="A0A8H6VKC1"/>
<evidence type="ECO:0000259" key="2">
    <source>
        <dbReference type="Pfam" id="PF06985"/>
    </source>
</evidence>
<dbReference type="Pfam" id="PF06985">
    <property type="entry name" value="HET"/>
    <property type="match status" value="1"/>
</dbReference>
<protein>
    <submittedName>
        <fullName evidence="3">Heterokaryon incompatibility protein 6, OR allele</fullName>
    </submittedName>
</protein>
<comment type="caution">
    <text evidence="3">The sequence shown here is derived from an EMBL/GenBank/DDBJ whole genome shotgun (WGS) entry which is preliminary data.</text>
</comment>
<sequence>MASSNHLDYKAHMDLSLDAHSAFQNGSPQQPVEHRTATGQPSGLTAVPDCIYPDVPIKPDCQIRVLEVLPGAYDDEICCNLVIQDVDLQTRRNRPKTVQRDITGDMFTSSFVDYFAKNVTWAQTKRDLWEWAPTRYRNAHKEKVQTNHVQAHAAQSASPAFNALSYTWGSWDDHQHITLQGQKGFPVTKNLFNALRRIRVATGTYRLWVDALCLNQHDINERNAQVRSMGSIYSLAWDVFIWLGDVDNTLIQDRSGLSGRELRTALAALLHQVISTATPSWWTRAWVLQEFLMARQDPVVYFGDHEMRWSEMVGLGKKVKEDRELSWKGIREGDKDVDRPLERVSAPFYAFSNSKYLANNGDLASLGWTWAQTQSSDPRDKVYALLGLLDESESDLITVDYNIDLDRLYMEATYAAIAANQNLHILQFVKSARSEIDLPSWSVDFSYSYKTEKSAWFASSDMSKYLFSQPPKPWCQAFPQTEAQVSLNLQTRCLTLRGLEFDTILHTFETDKGDYFEEFWQGVTDLAKSPLSLFGNCPILLTPDEQKTWSLITDISTNPYDSLRERMQRPPLPSRPSQSSSASGASRPPLPPRPSRPSDSSEGSSYSENTRPPFPPRPASSPERKQTMKMWSLRIFSIWTRRFGGESLGYRSYGLWKAYLSSLSKDDTFFITKSGFVGIGHKDLRKGDLISLIYGGNWPIILRPENGGTWAFMGYAYVNGICGRELMKKEFEMQLRETSFTLT</sequence>
<reference evidence="3" key="1">
    <citation type="submission" date="2020-04" db="EMBL/GenBank/DDBJ databases">
        <title>Draft genome resource of the tomato pathogen Pseudocercospora fuligena.</title>
        <authorList>
            <person name="Zaccaron A."/>
        </authorList>
    </citation>
    <scope>NUCLEOTIDE SEQUENCE</scope>
    <source>
        <strain evidence="3">PF001</strain>
    </source>
</reference>
<name>A0A8H6VKC1_9PEZI</name>
<evidence type="ECO:0000313" key="3">
    <source>
        <dbReference type="EMBL" id="KAF7194860.1"/>
    </source>
</evidence>
<dbReference type="Pfam" id="PF26639">
    <property type="entry name" value="Het-6_barrel"/>
    <property type="match status" value="1"/>
</dbReference>
<feature type="compositionally biased region" description="Low complexity" evidence="1">
    <location>
        <begin position="597"/>
        <end position="608"/>
    </location>
</feature>
<feature type="domain" description="Heterokaryon incompatibility" evidence="2">
    <location>
        <begin position="161"/>
        <end position="290"/>
    </location>
</feature>
<dbReference type="PANTHER" id="PTHR24148:SF64">
    <property type="entry name" value="HETEROKARYON INCOMPATIBILITY DOMAIN-CONTAINING PROTEIN"/>
    <property type="match status" value="1"/>
</dbReference>
<dbReference type="InterPro" id="IPR052895">
    <property type="entry name" value="HetReg/Transcr_Mod"/>
</dbReference>
<proteinExistence type="predicted"/>
<dbReference type="OrthoDB" id="3643843at2759"/>
<dbReference type="PANTHER" id="PTHR24148">
    <property type="entry name" value="ANKYRIN REPEAT DOMAIN-CONTAINING PROTEIN 39 HOMOLOG-RELATED"/>
    <property type="match status" value="1"/>
</dbReference>
<gene>
    <name evidence="3" type="ORF">HII31_03820</name>
</gene>
<evidence type="ECO:0000256" key="1">
    <source>
        <dbReference type="SAM" id="MobiDB-lite"/>
    </source>
</evidence>
<accession>A0A8H6VKC1</accession>
<feature type="region of interest" description="Disordered" evidence="1">
    <location>
        <begin position="564"/>
        <end position="626"/>
    </location>
</feature>
<dbReference type="EMBL" id="JABCIY010000051">
    <property type="protein sequence ID" value="KAF7194860.1"/>
    <property type="molecule type" value="Genomic_DNA"/>
</dbReference>
<feature type="region of interest" description="Disordered" evidence="1">
    <location>
        <begin position="21"/>
        <end position="40"/>
    </location>
</feature>
<dbReference type="InterPro" id="IPR010730">
    <property type="entry name" value="HET"/>
</dbReference>
<dbReference type="Proteomes" id="UP000660729">
    <property type="component" value="Unassembled WGS sequence"/>
</dbReference>
<evidence type="ECO:0000313" key="4">
    <source>
        <dbReference type="Proteomes" id="UP000660729"/>
    </source>
</evidence>